<keyword evidence="1" id="KW-0472">Membrane</keyword>
<keyword evidence="3" id="KW-1185">Reference proteome</keyword>
<keyword evidence="1" id="KW-0812">Transmembrane</keyword>
<feature type="transmembrane region" description="Helical" evidence="1">
    <location>
        <begin position="48"/>
        <end position="69"/>
    </location>
</feature>
<comment type="caution">
    <text evidence="2">The sequence shown here is derived from an EMBL/GenBank/DDBJ whole genome shotgun (WGS) entry which is preliminary data.</text>
</comment>
<evidence type="ECO:0000313" key="2">
    <source>
        <dbReference type="EMBL" id="KAF7996752.1"/>
    </source>
</evidence>
<reference evidence="2 3" key="1">
    <citation type="submission" date="2020-08" db="EMBL/GenBank/DDBJ databases">
        <title>Aphidius gifuensis genome sequencing and assembly.</title>
        <authorList>
            <person name="Du Z."/>
        </authorList>
    </citation>
    <scope>NUCLEOTIDE SEQUENCE [LARGE SCALE GENOMIC DNA]</scope>
    <source>
        <strain evidence="2">YNYX2018</strain>
        <tissue evidence="2">Adults</tissue>
    </source>
</reference>
<organism evidence="2 3">
    <name type="scientific">Aphidius gifuensis</name>
    <name type="common">Parasitoid wasp</name>
    <dbReference type="NCBI Taxonomy" id="684658"/>
    <lineage>
        <taxon>Eukaryota</taxon>
        <taxon>Metazoa</taxon>
        <taxon>Ecdysozoa</taxon>
        <taxon>Arthropoda</taxon>
        <taxon>Hexapoda</taxon>
        <taxon>Insecta</taxon>
        <taxon>Pterygota</taxon>
        <taxon>Neoptera</taxon>
        <taxon>Endopterygota</taxon>
        <taxon>Hymenoptera</taxon>
        <taxon>Apocrita</taxon>
        <taxon>Ichneumonoidea</taxon>
        <taxon>Braconidae</taxon>
        <taxon>Aphidiinae</taxon>
        <taxon>Aphidius</taxon>
    </lineage>
</organism>
<evidence type="ECO:0000256" key="1">
    <source>
        <dbReference type="SAM" id="Phobius"/>
    </source>
</evidence>
<gene>
    <name evidence="2" type="ORF">HCN44_002398</name>
</gene>
<dbReference type="AlphaFoldDB" id="A0A835CUS5"/>
<dbReference type="OrthoDB" id="7674340at2759"/>
<proteinExistence type="predicted"/>
<keyword evidence="1" id="KW-1133">Transmembrane helix</keyword>
<sequence length="210" mass="23751">MIMSMRRIAVLAAVHSSQLNNTPGYNSTSNNHGKTNRYDNEMHENVNVLLGGAMMSGLIFMIVFICYCCHRNVNKQRPHEYTNYWRPEPEIQNLEIFTMDSHAMGRFLGAPQCWEQNGPDDLPTTMSLPCIVNTGPPPSYESLIFNSNKNMKKLIDRKESSSGNDSTVCTLSTVDDNENCCQQLNNLKKEDDEELPSYETALKLEANGYV</sequence>
<name>A0A835CUS5_APHGI</name>
<accession>A0A835CUS5</accession>
<dbReference type="Proteomes" id="UP000639338">
    <property type="component" value="Unassembled WGS sequence"/>
</dbReference>
<protein>
    <submittedName>
        <fullName evidence="2">Uncharacterized protein</fullName>
    </submittedName>
</protein>
<dbReference type="EMBL" id="JACMRX010000001">
    <property type="protein sequence ID" value="KAF7996752.1"/>
    <property type="molecule type" value="Genomic_DNA"/>
</dbReference>
<evidence type="ECO:0000313" key="3">
    <source>
        <dbReference type="Proteomes" id="UP000639338"/>
    </source>
</evidence>